<gene>
    <name evidence="1" type="ORF">L9F63_006056</name>
</gene>
<feature type="non-terminal residue" evidence="1">
    <location>
        <position position="122"/>
    </location>
</feature>
<accession>A0AAD8E5B2</accession>
<comment type="caution">
    <text evidence="1">The sequence shown here is derived from an EMBL/GenBank/DDBJ whole genome shotgun (WGS) entry which is preliminary data.</text>
</comment>
<reference evidence="1" key="2">
    <citation type="submission" date="2023-05" db="EMBL/GenBank/DDBJ databases">
        <authorList>
            <person name="Fouks B."/>
        </authorList>
    </citation>
    <scope>NUCLEOTIDE SEQUENCE</scope>
    <source>
        <strain evidence="1">Stay&amp;Tobe</strain>
        <tissue evidence="1">Testes</tissue>
    </source>
</reference>
<protein>
    <submittedName>
        <fullName evidence="1">Uncharacterized protein</fullName>
    </submittedName>
</protein>
<proteinExistence type="predicted"/>
<sequence length="122" mass="13737">MSSTPAFIVVICDQHIKSSSHYIGDMCGDMCHCSGDIVPPAILVCYLFLVSQLLSDVKVELKSEVEQIDYIDIKHETFPTSEEAELEMFLTLSSHKFLHILMECSTHIQIMVQRTQCIEQGG</sequence>
<name>A0AAD8E5B2_DIPPU</name>
<evidence type="ECO:0000313" key="1">
    <source>
        <dbReference type="EMBL" id="KAJ9577376.1"/>
    </source>
</evidence>
<evidence type="ECO:0000313" key="2">
    <source>
        <dbReference type="Proteomes" id="UP001233999"/>
    </source>
</evidence>
<dbReference type="AlphaFoldDB" id="A0AAD8E5B2"/>
<keyword evidence="2" id="KW-1185">Reference proteome</keyword>
<reference evidence="1" key="1">
    <citation type="journal article" date="2023" name="IScience">
        <title>Live-bearing cockroach genome reveals convergent evolutionary mechanisms linked to viviparity in insects and beyond.</title>
        <authorList>
            <person name="Fouks B."/>
            <person name="Harrison M.C."/>
            <person name="Mikhailova A.A."/>
            <person name="Marchal E."/>
            <person name="English S."/>
            <person name="Carruthers M."/>
            <person name="Jennings E.C."/>
            <person name="Chiamaka E.L."/>
            <person name="Frigard R.A."/>
            <person name="Pippel M."/>
            <person name="Attardo G.M."/>
            <person name="Benoit J.B."/>
            <person name="Bornberg-Bauer E."/>
            <person name="Tobe S.S."/>
        </authorList>
    </citation>
    <scope>NUCLEOTIDE SEQUENCE</scope>
    <source>
        <strain evidence="1">Stay&amp;Tobe</strain>
    </source>
</reference>
<dbReference type="EMBL" id="JASPKZ010009364">
    <property type="protein sequence ID" value="KAJ9577376.1"/>
    <property type="molecule type" value="Genomic_DNA"/>
</dbReference>
<organism evidence="1 2">
    <name type="scientific">Diploptera punctata</name>
    <name type="common">Pacific beetle cockroach</name>
    <dbReference type="NCBI Taxonomy" id="6984"/>
    <lineage>
        <taxon>Eukaryota</taxon>
        <taxon>Metazoa</taxon>
        <taxon>Ecdysozoa</taxon>
        <taxon>Arthropoda</taxon>
        <taxon>Hexapoda</taxon>
        <taxon>Insecta</taxon>
        <taxon>Pterygota</taxon>
        <taxon>Neoptera</taxon>
        <taxon>Polyneoptera</taxon>
        <taxon>Dictyoptera</taxon>
        <taxon>Blattodea</taxon>
        <taxon>Blaberoidea</taxon>
        <taxon>Blaberidae</taxon>
        <taxon>Diplopterinae</taxon>
        <taxon>Diploptera</taxon>
    </lineage>
</organism>
<dbReference type="Proteomes" id="UP001233999">
    <property type="component" value="Unassembled WGS sequence"/>
</dbReference>